<evidence type="ECO:0000256" key="1">
    <source>
        <dbReference type="SAM" id="MobiDB-lite"/>
    </source>
</evidence>
<evidence type="ECO:0000313" key="3">
    <source>
        <dbReference type="Proteomes" id="UP000585474"/>
    </source>
</evidence>
<keyword evidence="3" id="KW-1185">Reference proteome</keyword>
<comment type="caution">
    <text evidence="2">The sequence shown here is derived from an EMBL/GenBank/DDBJ whole genome shotgun (WGS) entry which is preliminary data.</text>
</comment>
<accession>A0A7J0D9D2</accession>
<dbReference type="EMBL" id="BJWL01000115">
    <property type="protein sequence ID" value="GFS30300.1"/>
    <property type="molecule type" value="Genomic_DNA"/>
</dbReference>
<gene>
    <name evidence="2" type="ORF">Acr_00g0011240</name>
</gene>
<name>A0A7J0D9D2_9ERIC</name>
<feature type="compositionally biased region" description="Basic residues" evidence="1">
    <location>
        <begin position="75"/>
        <end position="86"/>
    </location>
</feature>
<feature type="region of interest" description="Disordered" evidence="1">
    <location>
        <begin position="68"/>
        <end position="136"/>
    </location>
</feature>
<sequence>MVTMGPKAATGFIEVSSHRATGLAATIATSLGVEFAFLGSGIGIASFPLELASLVILLENSCHTGGVQFGNGGTHPRRSKRRMHHLQVKEHLREKRKSNRLIPDQSSKSRPVQKKIRHQIALAPTGPESLTDRARD</sequence>
<organism evidence="2 3">
    <name type="scientific">Actinidia rufa</name>
    <dbReference type="NCBI Taxonomy" id="165716"/>
    <lineage>
        <taxon>Eukaryota</taxon>
        <taxon>Viridiplantae</taxon>
        <taxon>Streptophyta</taxon>
        <taxon>Embryophyta</taxon>
        <taxon>Tracheophyta</taxon>
        <taxon>Spermatophyta</taxon>
        <taxon>Magnoliopsida</taxon>
        <taxon>eudicotyledons</taxon>
        <taxon>Gunneridae</taxon>
        <taxon>Pentapetalae</taxon>
        <taxon>asterids</taxon>
        <taxon>Ericales</taxon>
        <taxon>Actinidiaceae</taxon>
        <taxon>Actinidia</taxon>
    </lineage>
</organism>
<dbReference type="AlphaFoldDB" id="A0A7J0D9D2"/>
<dbReference type="Proteomes" id="UP000585474">
    <property type="component" value="Unassembled WGS sequence"/>
</dbReference>
<protein>
    <submittedName>
        <fullName evidence="2">Uncharacterized protein</fullName>
    </submittedName>
</protein>
<reference evidence="3" key="1">
    <citation type="submission" date="2019-07" db="EMBL/GenBank/DDBJ databases">
        <title>De Novo Assembly of kiwifruit Actinidia rufa.</title>
        <authorList>
            <person name="Sugita-Konishi S."/>
            <person name="Sato K."/>
            <person name="Mori E."/>
            <person name="Abe Y."/>
            <person name="Kisaki G."/>
            <person name="Hamano K."/>
            <person name="Suezawa K."/>
            <person name="Otani M."/>
            <person name="Fukuda T."/>
            <person name="Manabe T."/>
            <person name="Gomi K."/>
            <person name="Tabuchi M."/>
            <person name="Akimitsu K."/>
            <person name="Kataoka I."/>
        </authorList>
    </citation>
    <scope>NUCLEOTIDE SEQUENCE [LARGE SCALE GENOMIC DNA]</scope>
    <source>
        <strain evidence="3">cv. Fuchu</strain>
    </source>
</reference>
<proteinExistence type="predicted"/>
<evidence type="ECO:0000313" key="2">
    <source>
        <dbReference type="EMBL" id="GFS30300.1"/>
    </source>
</evidence>